<comment type="caution">
    <text evidence="2">The sequence shown here is derived from an EMBL/GenBank/DDBJ whole genome shotgun (WGS) entry which is preliminary data.</text>
</comment>
<dbReference type="InterPro" id="IPR050834">
    <property type="entry name" value="Glycosyltransf_2"/>
</dbReference>
<dbReference type="InterPro" id="IPR001173">
    <property type="entry name" value="Glyco_trans_2-like"/>
</dbReference>
<organism evidence="2 3">
    <name type="scientific">Chryseobacterium caseinilyticum</name>
    <dbReference type="NCBI Taxonomy" id="2771428"/>
    <lineage>
        <taxon>Bacteria</taxon>
        <taxon>Pseudomonadati</taxon>
        <taxon>Bacteroidota</taxon>
        <taxon>Flavobacteriia</taxon>
        <taxon>Flavobacteriales</taxon>
        <taxon>Weeksellaceae</taxon>
        <taxon>Chryseobacterium group</taxon>
        <taxon>Chryseobacterium</taxon>
    </lineage>
</organism>
<proteinExistence type="predicted"/>
<dbReference type="SUPFAM" id="SSF53448">
    <property type="entry name" value="Nucleotide-diphospho-sugar transferases"/>
    <property type="match status" value="1"/>
</dbReference>
<dbReference type="Proteomes" id="UP000637299">
    <property type="component" value="Unassembled WGS sequence"/>
</dbReference>
<evidence type="ECO:0000313" key="3">
    <source>
        <dbReference type="Proteomes" id="UP000637299"/>
    </source>
</evidence>
<feature type="domain" description="Glycosyltransferase 2-like" evidence="1">
    <location>
        <begin position="4"/>
        <end position="171"/>
    </location>
</feature>
<gene>
    <name evidence="2" type="ORF">IC610_11085</name>
</gene>
<protein>
    <submittedName>
        <fullName evidence="2">Glycosyltransferase</fullName>
    </submittedName>
</protein>
<dbReference type="InterPro" id="IPR029044">
    <property type="entry name" value="Nucleotide-diphossugar_trans"/>
</dbReference>
<name>A0ABR8ZCB5_9FLAO</name>
<evidence type="ECO:0000313" key="2">
    <source>
        <dbReference type="EMBL" id="MBD8082959.1"/>
    </source>
</evidence>
<evidence type="ECO:0000259" key="1">
    <source>
        <dbReference type="Pfam" id="PF00535"/>
    </source>
</evidence>
<dbReference type="PANTHER" id="PTHR43685">
    <property type="entry name" value="GLYCOSYLTRANSFERASE"/>
    <property type="match status" value="1"/>
</dbReference>
<reference evidence="2 3" key="1">
    <citation type="submission" date="2020-09" db="EMBL/GenBank/DDBJ databases">
        <title>Genome seq and assembly of Chryseobacterium sp.</title>
        <authorList>
            <person name="Chhetri G."/>
        </authorList>
    </citation>
    <scope>NUCLEOTIDE SEQUENCE [LARGE SCALE GENOMIC DNA]</scope>
    <source>
        <strain evidence="2 3">GCR10</strain>
    </source>
</reference>
<dbReference type="Pfam" id="PF00535">
    <property type="entry name" value="Glycos_transf_2"/>
    <property type="match status" value="1"/>
</dbReference>
<accession>A0ABR8ZCB5</accession>
<keyword evidence="3" id="KW-1185">Reference proteome</keyword>
<dbReference type="EMBL" id="JACYFS010000003">
    <property type="protein sequence ID" value="MBD8082959.1"/>
    <property type="molecule type" value="Genomic_DNA"/>
</dbReference>
<dbReference type="PANTHER" id="PTHR43685:SF2">
    <property type="entry name" value="GLYCOSYLTRANSFERASE 2-LIKE DOMAIN-CONTAINING PROTEIN"/>
    <property type="match status" value="1"/>
</dbReference>
<sequence length="300" mass="34968">MKLSVCIPVYNFDVRELVYGLKNEIESQNLSAEIILIDDFSDRQFFSLNSEIQNVVNVFVPLDENVGRSKIRNLFLNYVQGEYLLFLDCDGKLIQENFLRNYINFLSQNSLTDALYGGRKVPTEIPDQKHLLRWKFAVERENLSVEERKSHPYLSFQTNNFVIRKKVLDKIPFNVSYSNYGYEDLLFAMDLKSENINIHHIENPVLNNDVEANEVYLEKVKESVASVSAMLKTDAVKNRISGIKLVKAFEKLNFFPFNNLVIFFFKISTNLLEKNLLKGNKSLRYLDLYKLGLLFKLMKS</sequence>
<dbReference type="CDD" id="cd00761">
    <property type="entry name" value="Glyco_tranf_GTA_type"/>
    <property type="match status" value="1"/>
</dbReference>
<dbReference type="Gene3D" id="3.90.550.10">
    <property type="entry name" value="Spore Coat Polysaccharide Biosynthesis Protein SpsA, Chain A"/>
    <property type="match status" value="1"/>
</dbReference>